<evidence type="ECO:0000313" key="3">
    <source>
        <dbReference type="Proteomes" id="UP000765509"/>
    </source>
</evidence>
<sequence>MLQQSLALKDACIQLCSTDSMHAYRLTDLKWEKVLVMVNFLQPLYEAKHIFCGSTYPTINQTLPLYISLIKQIHQVHHSQIAFISLRTLLIFQFQKACYQYDVTPIEPAAMATANKSTKYLSQLFLKTPVICASILDLQFKLQFFSNHQTTLALFGTSSSTLSNISQADARKHVTTKINTQTMKTDPANNIVPTGAGIGLFDDMYSFSSSEGCTLEKKIQLFFAKPTEPKDTNIILFWKSRVTISPTLAHMAQRYLSSPATSAPLERVFSCGKKSLSYRCDLLSSMHVKQLACVKDWAHAFVPIYANY</sequence>
<accession>A0A9Q3I3F2</accession>
<dbReference type="Proteomes" id="UP000765509">
    <property type="component" value="Unassembled WGS sequence"/>
</dbReference>
<keyword evidence="3" id="KW-1185">Reference proteome</keyword>
<dbReference type="AlphaFoldDB" id="A0A9Q3I3F2"/>
<dbReference type="SUPFAM" id="SSF53098">
    <property type="entry name" value="Ribonuclease H-like"/>
    <property type="match status" value="1"/>
</dbReference>
<dbReference type="OrthoDB" id="10046500at2759"/>
<feature type="domain" description="HAT C-terminal dimerisation" evidence="1">
    <location>
        <begin position="227"/>
        <end position="297"/>
    </location>
</feature>
<reference evidence="2" key="1">
    <citation type="submission" date="2021-03" db="EMBL/GenBank/DDBJ databases">
        <title>Draft genome sequence of rust myrtle Austropuccinia psidii MF-1, a brazilian biotype.</title>
        <authorList>
            <person name="Quecine M.C."/>
            <person name="Pachon D.M.R."/>
            <person name="Bonatelli M.L."/>
            <person name="Correr F.H."/>
            <person name="Franceschini L.M."/>
            <person name="Leite T.F."/>
            <person name="Margarido G.R.A."/>
            <person name="Almeida C.A."/>
            <person name="Ferrarezi J.A."/>
            <person name="Labate C.A."/>
        </authorList>
    </citation>
    <scope>NUCLEOTIDE SEQUENCE</scope>
    <source>
        <strain evidence="2">MF-1</strain>
    </source>
</reference>
<organism evidence="2 3">
    <name type="scientific">Austropuccinia psidii MF-1</name>
    <dbReference type="NCBI Taxonomy" id="1389203"/>
    <lineage>
        <taxon>Eukaryota</taxon>
        <taxon>Fungi</taxon>
        <taxon>Dikarya</taxon>
        <taxon>Basidiomycota</taxon>
        <taxon>Pucciniomycotina</taxon>
        <taxon>Pucciniomycetes</taxon>
        <taxon>Pucciniales</taxon>
        <taxon>Sphaerophragmiaceae</taxon>
        <taxon>Austropuccinia</taxon>
    </lineage>
</organism>
<protein>
    <recommendedName>
        <fullName evidence="1">HAT C-terminal dimerisation domain-containing protein</fullName>
    </recommendedName>
</protein>
<dbReference type="Pfam" id="PF05699">
    <property type="entry name" value="Dimer_Tnp_hAT"/>
    <property type="match status" value="1"/>
</dbReference>
<evidence type="ECO:0000259" key="1">
    <source>
        <dbReference type="Pfam" id="PF05699"/>
    </source>
</evidence>
<dbReference type="InterPro" id="IPR012337">
    <property type="entry name" value="RNaseH-like_sf"/>
</dbReference>
<dbReference type="InterPro" id="IPR008906">
    <property type="entry name" value="HATC_C_dom"/>
</dbReference>
<dbReference type="PANTHER" id="PTHR23272">
    <property type="entry name" value="BED FINGER-RELATED"/>
    <property type="match status" value="1"/>
</dbReference>
<proteinExistence type="predicted"/>
<dbReference type="GO" id="GO:0046983">
    <property type="term" value="F:protein dimerization activity"/>
    <property type="evidence" value="ECO:0007669"/>
    <property type="project" value="InterPro"/>
</dbReference>
<dbReference type="EMBL" id="AVOT02032146">
    <property type="protein sequence ID" value="MBW0525867.1"/>
    <property type="molecule type" value="Genomic_DNA"/>
</dbReference>
<comment type="caution">
    <text evidence="2">The sequence shown here is derived from an EMBL/GenBank/DDBJ whole genome shotgun (WGS) entry which is preliminary data.</text>
</comment>
<name>A0A9Q3I3F2_9BASI</name>
<evidence type="ECO:0000313" key="2">
    <source>
        <dbReference type="EMBL" id="MBW0525867.1"/>
    </source>
</evidence>
<gene>
    <name evidence="2" type="ORF">O181_065582</name>
</gene>